<dbReference type="EMBL" id="JAEAOA010002356">
    <property type="protein sequence ID" value="KAK3608648.1"/>
    <property type="molecule type" value="Genomic_DNA"/>
</dbReference>
<organism evidence="1 2">
    <name type="scientific">Potamilus streckersoni</name>
    <dbReference type="NCBI Taxonomy" id="2493646"/>
    <lineage>
        <taxon>Eukaryota</taxon>
        <taxon>Metazoa</taxon>
        <taxon>Spiralia</taxon>
        <taxon>Lophotrochozoa</taxon>
        <taxon>Mollusca</taxon>
        <taxon>Bivalvia</taxon>
        <taxon>Autobranchia</taxon>
        <taxon>Heteroconchia</taxon>
        <taxon>Palaeoheterodonta</taxon>
        <taxon>Unionida</taxon>
        <taxon>Unionoidea</taxon>
        <taxon>Unionidae</taxon>
        <taxon>Ambleminae</taxon>
        <taxon>Lampsilini</taxon>
        <taxon>Potamilus</taxon>
    </lineage>
</organism>
<evidence type="ECO:0000313" key="2">
    <source>
        <dbReference type="Proteomes" id="UP001195483"/>
    </source>
</evidence>
<reference evidence="1" key="2">
    <citation type="journal article" date="2021" name="Genome Biol. Evol.">
        <title>Developing a high-quality reference genome for a parasitic bivalve with doubly uniparental inheritance (Bivalvia: Unionida).</title>
        <authorList>
            <person name="Smith C.H."/>
        </authorList>
    </citation>
    <scope>NUCLEOTIDE SEQUENCE</scope>
    <source>
        <strain evidence="1">CHS0354</strain>
        <tissue evidence="1">Mantle</tissue>
    </source>
</reference>
<proteinExistence type="predicted"/>
<comment type="caution">
    <text evidence="1">The sequence shown here is derived from an EMBL/GenBank/DDBJ whole genome shotgun (WGS) entry which is preliminary data.</text>
</comment>
<dbReference type="Proteomes" id="UP001195483">
    <property type="component" value="Unassembled WGS sequence"/>
</dbReference>
<reference evidence="1" key="3">
    <citation type="submission" date="2023-05" db="EMBL/GenBank/DDBJ databases">
        <authorList>
            <person name="Smith C.H."/>
        </authorList>
    </citation>
    <scope>NUCLEOTIDE SEQUENCE</scope>
    <source>
        <strain evidence="1">CHS0354</strain>
        <tissue evidence="1">Mantle</tissue>
    </source>
</reference>
<gene>
    <name evidence="1" type="ORF">CHS0354_042656</name>
</gene>
<accession>A0AAE0TFA3</accession>
<name>A0AAE0TFA3_9BIVA</name>
<keyword evidence="2" id="KW-1185">Reference proteome</keyword>
<dbReference type="AlphaFoldDB" id="A0AAE0TFA3"/>
<sequence>MSQLFFIHIRIKESSTPGMDLPMFLTKVTSLLGGYSSATTCIHRFKVTGEPRIIAIYEVKNILGLERTMSGLSRMGVFDVECIPLLAYETFAKFLGVDQGLTQPSPHQITENQLFWLEFTLEYPGKKTEEFLATWMIEATAALSTRVVQGRQIDLFKVLAERKVHVFISCSAEDLDKLSFTLPVMQENGANTNIKCHALQKLDDYTNRINKEHL</sequence>
<evidence type="ECO:0000313" key="1">
    <source>
        <dbReference type="EMBL" id="KAK3608648.1"/>
    </source>
</evidence>
<protein>
    <submittedName>
        <fullName evidence="1">Uncharacterized protein</fullName>
    </submittedName>
</protein>
<reference evidence="1" key="1">
    <citation type="journal article" date="2021" name="Genome Biol. Evol.">
        <title>A High-Quality Reference Genome for a Parasitic Bivalve with Doubly Uniparental Inheritance (Bivalvia: Unionida).</title>
        <authorList>
            <person name="Smith C.H."/>
        </authorList>
    </citation>
    <scope>NUCLEOTIDE SEQUENCE</scope>
    <source>
        <strain evidence="1">CHS0354</strain>
    </source>
</reference>